<protein>
    <submittedName>
        <fullName evidence="2">Uncharacterized protein</fullName>
    </submittedName>
</protein>
<dbReference type="Proteomes" id="UP001220256">
    <property type="component" value="Unassembled WGS sequence"/>
</dbReference>
<comment type="caution">
    <text evidence="2">The sequence shown here is derived from an EMBL/GenBank/DDBJ whole genome shotgun (WGS) entry which is preliminary data.</text>
</comment>
<feature type="region of interest" description="Disordered" evidence="1">
    <location>
        <begin position="1"/>
        <end position="25"/>
    </location>
</feature>
<accession>A0ABQ8W4Q0</accession>
<name>A0ABQ8W4Q0_PENCH</name>
<evidence type="ECO:0000256" key="1">
    <source>
        <dbReference type="SAM" id="MobiDB-lite"/>
    </source>
</evidence>
<dbReference type="EMBL" id="JAPVEB010000010">
    <property type="protein sequence ID" value="KAJ5255447.1"/>
    <property type="molecule type" value="Genomic_DNA"/>
</dbReference>
<keyword evidence="3" id="KW-1185">Reference proteome</keyword>
<evidence type="ECO:0000313" key="2">
    <source>
        <dbReference type="EMBL" id="KAJ5255447.1"/>
    </source>
</evidence>
<gene>
    <name evidence="2" type="ORF">N7505_010598</name>
</gene>
<reference evidence="2 3" key="1">
    <citation type="journal article" date="2023" name="IMA Fungus">
        <title>Comparative genomic study of the Penicillium genus elucidates a diverse pangenome and 15 lateral gene transfer events.</title>
        <authorList>
            <person name="Petersen C."/>
            <person name="Sorensen T."/>
            <person name="Nielsen M.R."/>
            <person name="Sondergaard T.E."/>
            <person name="Sorensen J.L."/>
            <person name="Fitzpatrick D.A."/>
            <person name="Frisvad J.C."/>
            <person name="Nielsen K.L."/>
        </authorList>
    </citation>
    <scope>NUCLEOTIDE SEQUENCE [LARGE SCALE GENOMIC DNA]</scope>
    <source>
        <strain evidence="2 3">IBT 3361</strain>
    </source>
</reference>
<evidence type="ECO:0000313" key="3">
    <source>
        <dbReference type="Proteomes" id="UP001220256"/>
    </source>
</evidence>
<organism evidence="2 3">
    <name type="scientific">Penicillium chrysogenum</name>
    <name type="common">Penicillium notatum</name>
    <dbReference type="NCBI Taxonomy" id="5076"/>
    <lineage>
        <taxon>Eukaryota</taxon>
        <taxon>Fungi</taxon>
        <taxon>Dikarya</taxon>
        <taxon>Ascomycota</taxon>
        <taxon>Pezizomycotina</taxon>
        <taxon>Eurotiomycetes</taxon>
        <taxon>Eurotiomycetidae</taxon>
        <taxon>Eurotiales</taxon>
        <taxon>Aspergillaceae</taxon>
        <taxon>Penicillium</taxon>
        <taxon>Penicillium chrysogenum species complex</taxon>
    </lineage>
</organism>
<sequence length="78" mass="8525">MPRDPVPFTEAASENPSAGKEFRAGQAGIDMWSEPGHYRKGRGKVELTWRAGDASHPSFTVVESVRVSKSCIQIPLDP</sequence>
<proteinExistence type="predicted"/>